<evidence type="ECO:0000256" key="2">
    <source>
        <dbReference type="ARBA" id="ARBA00038354"/>
    </source>
</evidence>
<dbReference type="Gene3D" id="1.10.3210.10">
    <property type="entry name" value="Hypothetical protein af1432"/>
    <property type="match status" value="1"/>
</dbReference>
<dbReference type="Proteomes" id="UP001527925">
    <property type="component" value="Unassembled WGS sequence"/>
</dbReference>
<organism evidence="7 8">
    <name type="scientific">Polyrhizophydium stewartii</name>
    <dbReference type="NCBI Taxonomy" id="2732419"/>
    <lineage>
        <taxon>Eukaryota</taxon>
        <taxon>Fungi</taxon>
        <taxon>Fungi incertae sedis</taxon>
        <taxon>Chytridiomycota</taxon>
        <taxon>Chytridiomycota incertae sedis</taxon>
        <taxon>Chytridiomycetes</taxon>
        <taxon>Rhizophydiales</taxon>
        <taxon>Rhizophydiales incertae sedis</taxon>
        <taxon>Polyrhizophydium</taxon>
    </lineage>
</organism>
<gene>
    <name evidence="7" type="primary">HDDC3</name>
    <name evidence="7" type="ORF">HK105_206881</name>
</gene>
<dbReference type="SMART" id="SM00471">
    <property type="entry name" value="HDc"/>
    <property type="match status" value="1"/>
</dbReference>
<keyword evidence="7" id="KW-0378">Hydrolase</keyword>
<dbReference type="PANTHER" id="PTHR46246">
    <property type="entry name" value="GUANOSINE-3',5'-BIS(DIPHOSPHATE) 3'-PYROPHOSPHOHYDROLASE MESH1"/>
    <property type="match status" value="1"/>
</dbReference>
<evidence type="ECO:0000256" key="1">
    <source>
        <dbReference type="ARBA" id="ARBA00037781"/>
    </source>
</evidence>
<comment type="function">
    <text evidence="1">ppGpp hydrolyzing enzyme involved in starvation response.</text>
</comment>
<dbReference type="InterPro" id="IPR052194">
    <property type="entry name" value="MESH1"/>
</dbReference>
<sequence>MLRLLTAIDFAANKHRQQRRKDPEGTPYINHPIGVARILYEEGGVDDTAALMAAVLHDTVEDTDTTFDELTQAFGDEVSRIVAECTDDKTLPKADRKRLQIENAPHKSDKAKLVKLADKIYNLRDLQRTTPKGWTPERVAEYFVWAKRVTDGCRGVNARLESILDRIYAESIKA</sequence>
<evidence type="ECO:0000313" key="8">
    <source>
        <dbReference type="Proteomes" id="UP001527925"/>
    </source>
</evidence>
<evidence type="ECO:0000256" key="5">
    <source>
        <dbReference type="ARBA" id="ARBA00041770"/>
    </source>
</evidence>
<dbReference type="CDD" id="cd00077">
    <property type="entry name" value="HDc"/>
    <property type="match status" value="1"/>
</dbReference>
<dbReference type="PANTHER" id="PTHR46246:SF1">
    <property type="entry name" value="GUANOSINE-3',5'-BIS(DIPHOSPHATE) 3'-PYROPHOSPHOHYDROLASE MESH1"/>
    <property type="match status" value="1"/>
</dbReference>
<keyword evidence="8" id="KW-1185">Reference proteome</keyword>
<evidence type="ECO:0000259" key="6">
    <source>
        <dbReference type="SMART" id="SM00471"/>
    </source>
</evidence>
<comment type="caution">
    <text evidence="7">The sequence shown here is derived from an EMBL/GenBank/DDBJ whole genome shotgun (WGS) entry which is preliminary data.</text>
</comment>
<accession>A0ABR4N250</accession>
<evidence type="ECO:0000313" key="7">
    <source>
        <dbReference type="EMBL" id="KAL2913579.1"/>
    </source>
</evidence>
<dbReference type="SUPFAM" id="SSF109604">
    <property type="entry name" value="HD-domain/PDEase-like"/>
    <property type="match status" value="1"/>
</dbReference>
<comment type="similarity">
    <text evidence="2">Belongs to the MESH1 family.</text>
</comment>
<name>A0ABR4N250_9FUNG</name>
<protein>
    <recommendedName>
        <fullName evidence="3">Guanosine-3',5'-bis(diphosphate) 3'-pyrophosphohydrolase MESH1</fullName>
    </recommendedName>
    <alternativeName>
        <fullName evidence="4">Metazoan SpoT homolog 1</fullName>
    </alternativeName>
    <alternativeName>
        <fullName evidence="5">Penta-phosphate guanosine-3'-pyrophosphohydrolase</fullName>
    </alternativeName>
</protein>
<dbReference type="Pfam" id="PF13328">
    <property type="entry name" value="HD_4"/>
    <property type="match status" value="1"/>
</dbReference>
<feature type="domain" description="HD/PDEase" evidence="6">
    <location>
        <begin position="24"/>
        <end position="132"/>
    </location>
</feature>
<dbReference type="GO" id="GO:0008893">
    <property type="term" value="F:guanosine-3',5'-bis(diphosphate) 3'-diphosphatase activity"/>
    <property type="evidence" value="ECO:0007669"/>
    <property type="project" value="UniProtKB-EC"/>
</dbReference>
<evidence type="ECO:0000256" key="4">
    <source>
        <dbReference type="ARBA" id="ARBA00041464"/>
    </source>
</evidence>
<reference evidence="7 8" key="1">
    <citation type="submission" date="2023-09" db="EMBL/GenBank/DDBJ databases">
        <title>Pangenome analysis of Batrachochytrium dendrobatidis and related Chytrids.</title>
        <authorList>
            <person name="Yacoub M.N."/>
            <person name="Stajich J.E."/>
            <person name="James T.Y."/>
        </authorList>
    </citation>
    <scope>NUCLEOTIDE SEQUENCE [LARGE SCALE GENOMIC DNA]</scope>
    <source>
        <strain evidence="7 8">JEL0888</strain>
    </source>
</reference>
<proteinExistence type="inferred from homology"/>
<dbReference type="EMBL" id="JADGIZ020000044">
    <property type="protein sequence ID" value="KAL2913579.1"/>
    <property type="molecule type" value="Genomic_DNA"/>
</dbReference>
<evidence type="ECO:0000256" key="3">
    <source>
        <dbReference type="ARBA" id="ARBA00040793"/>
    </source>
</evidence>
<dbReference type="InterPro" id="IPR003607">
    <property type="entry name" value="HD/PDEase_dom"/>
</dbReference>